<gene>
    <name evidence="2" type="ORF">GCM10007216_28940</name>
</gene>
<comment type="caution">
    <text evidence="2">The sequence shown here is derived from an EMBL/GenBank/DDBJ whole genome shotgun (WGS) entry which is preliminary data.</text>
</comment>
<feature type="transmembrane region" description="Helical" evidence="1">
    <location>
        <begin position="27"/>
        <end position="48"/>
    </location>
</feature>
<evidence type="ECO:0000313" key="3">
    <source>
        <dbReference type="Proteomes" id="UP000619534"/>
    </source>
</evidence>
<dbReference type="Proteomes" id="UP000619534">
    <property type="component" value="Unassembled WGS sequence"/>
</dbReference>
<organism evidence="2 3">
    <name type="scientific">Thalassobacillus devorans</name>
    <dbReference type="NCBI Taxonomy" id="279813"/>
    <lineage>
        <taxon>Bacteria</taxon>
        <taxon>Bacillati</taxon>
        <taxon>Bacillota</taxon>
        <taxon>Bacilli</taxon>
        <taxon>Bacillales</taxon>
        <taxon>Bacillaceae</taxon>
        <taxon>Thalassobacillus</taxon>
    </lineage>
</organism>
<proteinExistence type="predicted"/>
<protein>
    <recommendedName>
        <fullName evidence="4">YesK-like protein</fullName>
    </recommendedName>
</protein>
<keyword evidence="3" id="KW-1185">Reference proteome</keyword>
<reference evidence="3" key="1">
    <citation type="journal article" date="2019" name="Int. J. Syst. Evol. Microbiol.">
        <title>The Global Catalogue of Microorganisms (GCM) 10K type strain sequencing project: providing services to taxonomists for standard genome sequencing and annotation.</title>
        <authorList>
            <consortium name="The Broad Institute Genomics Platform"/>
            <consortium name="The Broad Institute Genome Sequencing Center for Infectious Disease"/>
            <person name="Wu L."/>
            <person name="Ma J."/>
        </authorList>
    </citation>
    <scope>NUCLEOTIDE SEQUENCE [LARGE SCALE GENOMIC DNA]</scope>
    <source>
        <strain evidence="3">CCM 7282</strain>
    </source>
</reference>
<evidence type="ECO:0000256" key="1">
    <source>
        <dbReference type="SAM" id="Phobius"/>
    </source>
</evidence>
<keyword evidence="1" id="KW-1133">Transmembrane helix</keyword>
<dbReference type="RefSeq" id="WP_062443009.1">
    <property type="nucleotide sequence ID" value="NZ_BMCJ01000005.1"/>
</dbReference>
<keyword evidence="1" id="KW-0812">Transmembrane</keyword>
<dbReference type="EMBL" id="BMCJ01000005">
    <property type="protein sequence ID" value="GGC96366.1"/>
    <property type="molecule type" value="Genomic_DNA"/>
</dbReference>
<keyword evidence="1" id="KW-0472">Membrane</keyword>
<accession>A0ABQ1PFL5</accession>
<sequence length="82" mass="8555">MIFVAVVLTLIGTLGFTGYVKKSRTVATLYVISLISITISLIGTFIINGDTGSQVMTVAGIISIGALIGIILTKPENIEKNG</sequence>
<name>A0ABQ1PFL5_9BACI</name>
<feature type="transmembrane region" description="Helical" evidence="1">
    <location>
        <begin position="55"/>
        <end position="73"/>
    </location>
</feature>
<evidence type="ECO:0008006" key="4">
    <source>
        <dbReference type="Google" id="ProtNLM"/>
    </source>
</evidence>
<evidence type="ECO:0000313" key="2">
    <source>
        <dbReference type="EMBL" id="GGC96366.1"/>
    </source>
</evidence>